<gene>
    <name evidence="3" type="ORF">PQO03_14550</name>
</gene>
<organism evidence="3 4">
    <name type="scientific">Lentisphaera profundi</name>
    <dbReference type="NCBI Taxonomy" id="1658616"/>
    <lineage>
        <taxon>Bacteria</taxon>
        <taxon>Pseudomonadati</taxon>
        <taxon>Lentisphaerota</taxon>
        <taxon>Lentisphaeria</taxon>
        <taxon>Lentisphaerales</taxon>
        <taxon>Lentisphaeraceae</taxon>
        <taxon>Lentisphaera</taxon>
    </lineage>
</organism>
<dbReference type="EMBL" id="CP117812">
    <property type="protein sequence ID" value="WDE99054.1"/>
    <property type="molecule type" value="Genomic_DNA"/>
</dbReference>
<dbReference type="RefSeq" id="WP_274153916.1">
    <property type="nucleotide sequence ID" value="NZ_CP117812.1"/>
</dbReference>
<evidence type="ECO:0000313" key="4">
    <source>
        <dbReference type="Proteomes" id="UP001214250"/>
    </source>
</evidence>
<feature type="domain" description="DUF6576" evidence="2">
    <location>
        <begin position="234"/>
        <end position="267"/>
    </location>
</feature>
<feature type="transmembrane region" description="Helical" evidence="1">
    <location>
        <begin position="104"/>
        <end position="121"/>
    </location>
</feature>
<dbReference type="Pfam" id="PF20216">
    <property type="entry name" value="DUF6576"/>
    <property type="match status" value="1"/>
</dbReference>
<sequence length="274" mass="31489">MLADRDYIKSSSKGHWPLIKVLVGVCLLINIAVFLSDGRLWEVFALSVDGLKDFSVWQVFTSLFLASSPQLFSFIFDVLILYYAAMRLEEMSGEQKLKTLYKKIFISLALMMPVLLVLFPFQYFSFLSALMLGTVCTYAWSFYAVKTRFYIFFILPLDLSGKNILYLIGVYALLVAWTNQWALLIIYAVMATVAYQHCKRGVKRQKKIKKSPKQDKKRVKRNEIQKGFKRIVKKDLADPEIDAILDKILEGGMESLSPQEKLLLESRSSLSEND</sequence>
<keyword evidence="4" id="KW-1185">Reference proteome</keyword>
<keyword evidence="1" id="KW-0472">Membrane</keyword>
<keyword evidence="1" id="KW-1133">Transmembrane helix</keyword>
<evidence type="ECO:0000259" key="2">
    <source>
        <dbReference type="Pfam" id="PF20216"/>
    </source>
</evidence>
<dbReference type="InterPro" id="IPR046483">
    <property type="entry name" value="DUF6576"/>
</dbReference>
<feature type="transmembrane region" description="Helical" evidence="1">
    <location>
        <begin position="152"/>
        <end position="174"/>
    </location>
</feature>
<dbReference type="Proteomes" id="UP001214250">
    <property type="component" value="Chromosome 2"/>
</dbReference>
<keyword evidence="1" id="KW-0812">Transmembrane</keyword>
<evidence type="ECO:0000313" key="3">
    <source>
        <dbReference type="EMBL" id="WDE99054.1"/>
    </source>
</evidence>
<feature type="transmembrane region" description="Helical" evidence="1">
    <location>
        <begin position="18"/>
        <end position="36"/>
    </location>
</feature>
<accession>A0ABY7W262</accession>
<protein>
    <recommendedName>
        <fullName evidence="2">DUF6576 domain-containing protein</fullName>
    </recommendedName>
</protein>
<feature type="transmembrane region" description="Helical" evidence="1">
    <location>
        <begin position="180"/>
        <end position="198"/>
    </location>
</feature>
<proteinExistence type="predicted"/>
<feature type="transmembrane region" description="Helical" evidence="1">
    <location>
        <begin position="56"/>
        <end position="83"/>
    </location>
</feature>
<evidence type="ECO:0000256" key="1">
    <source>
        <dbReference type="SAM" id="Phobius"/>
    </source>
</evidence>
<reference evidence="3 4" key="1">
    <citation type="submission" date="2023-02" db="EMBL/GenBank/DDBJ databases">
        <title>Genome sequence of Lentisphaera profundi SAORIC-696.</title>
        <authorList>
            <person name="Kim e."/>
            <person name="Cho J.-C."/>
            <person name="Choi A."/>
            <person name="Kang I."/>
        </authorList>
    </citation>
    <scope>NUCLEOTIDE SEQUENCE [LARGE SCALE GENOMIC DNA]</scope>
    <source>
        <strain evidence="3 4">SAORIC-696</strain>
    </source>
</reference>
<name>A0ABY7W262_9BACT</name>
<feature type="transmembrane region" description="Helical" evidence="1">
    <location>
        <begin position="127"/>
        <end position="145"/>
    </location>
</feature>